<dbReference type="Pfam" id="PF02469">
    <property type="entry name" value="Fasciclin"/>
    <property type="match status" value="1"/>
</dbReference>
<name>A0A4R8FH45_9GAMM</name>
<evidence type="ECO:0000313" key="3">
    <source>
        <dbReference type="EMBL" id="TDX22197.1"/>
    </source>
</evidence>
<dbReference type="PROSITE" id="PS50213">
    <property type="entry name" value="FAS1"/>
    <property type="match status" value="1"/>
</dbReference>
<comment type="caution">
    <text evidence="3">The sequence shown here is derived from an EMBL/GenBank/DDBJ whole genome shotgun (WGS) entry which is preliminary data.</text>
</comment>
<dbReference type="PANTHER" id="PTHR10900:SF77">
    <property type="entry name" value="FI19380P1"/>
    <property type="match status" value="1"/>
</dbReference>
<dbReference type="InterPro" id="IPR036378">
    <property type="entry name" value="FAS1_dom_sf"/>
</dbReference>
<protein>
    <submittedName>
        <fullName evidence="3">Putative surface protein with fasciclin (FAS1) repeats</fullName>
    </submittedName>
</protein>
<dbReference type="AlphaFoldDB" id="A0A4R8FH45"/>
<dbReference type="EMBL" id="SOEC01000030">
    <property type="protein sequence ID" value="TDX22197.1"/>
    <property type="molecule type" value="Genomic_DNA"/>
</dbReference>
<feature type="signal peptide" evidence="1">
    <location>
        <begin position="1"/>
        <end position="26"/>
    </location>
</feature>
<gene>
    <name evidence="3" type="ORF">DFO67_1307</name>
</gene>
<keyword evidence="1" id="KW-0732">Signal</keyword>
<dbReference type="SUPFAM" id="SSF82153">
    <property type="entry name" value="FAS1 domain"/>
    <property type="match status" value="1"/>
</dbReference>
<dbReference type="OrthoDB" id="9800666at2"/>
<evidence type="ECO:0000259" key="2">
    <source>
        <dbReference type="PROSITE" id="PS50213"/>
    </source>
</evidence>
<dbReference type="PANTHER" id="PTHR10900">
    <property type="entry name" value="PERIOSTIN-RELATED"/>
    <property type="match status" value="1"/>
</dbReference>
<organism evidence="3 4">
    <name type="scientific">Modicisalibacter xianhensis</name>
    <dbReference type="NCBI Taxonomy" id="442341"/>
    <lineage>
        <taxon>Bacteria</taxon>
        <taxon>Pseudomonadati</taxon>
        <taxon>Pseudomonadota</taxon>
        <taxon>Gammaproteobacteria</taxon>
        <taxon>Oceanospirillales</taxon>
        <taxon>Halomonadaceae</taxon>
        <taxon>Modicisalibacter</taxon>
    </lineage>
</organism>
<dbReference type="Gene3D" id="2.30.180.10">
    <property type="entry name" value="FAS1 domain"/>
    <property type="match status" value="1"/>
</dbReference>
<dbReference type="Proteomes" id="UP000294489">
    <property type="component" value="Unassembled WGS sequence"/>
</dbReference>
<sequence>MIRNRTVFLRAWIVLTFSWVVLSAHAKTEPGDLLDAARQSGHFDVYIKALAKTGMVAEMEGDGPFTIFAPTDEAFARMPEGKREVLFSPEHVADLRKLLRYHIVPGRIPQDEADVVGHVQALTQQFYIKRQDGQLMANDAKVVVPAKHTSNGILYGIDRVLIPHYQNLFLPGPPNKTSNDRSSR</sequence>
<dbReference type="InterPro" id="IPR050904">
    <property type="entry name" value="Adhesion/Biosynth-related"/>
</dbReference>
<evidence type="ECO:0000313" key="4">
    <source>
        <dbReference type="Proteomes" id="UP000294489"/>
    </source>
</evidence>
<evidence type="ECO:0000256" key="1">
    <source>
        <dbReference type="SAM" id="SignalP"/>
    </source>
</evidence>
<dbReference type="SMART" id="SM00554">
    <property type="entry name" value="FAS1"/>
    <property type="match status" value="1"/>
</dbReference>
<reference evidence="3 4" key="1">
    <citation type="submission" date="2019-03" db="EMBL/GenBank/DDBJ databases">
        <title>Freshwater and sediment microbial communities from various areas in North America, analyzing microbe dynamics in response to fracking.</title>
        <authorList>
            <person name="Lamendella R."/>
        </authorList>
    </citation>
    <scope>NUCLEOTIDE SEQUENCE [LARGE SCALE GENOMIC DNA]</scope>
    <source>
        <strain evidence="3 4">6_TX</strain>
    </source>
</reference>
<accession>A0A4R8FH45</accession>
<feature type="chain" id="PRO_5020810846" evidence="1">
    <location>
        <begin position="27"/>
        <end position="184"/>
    </location>
</feature>
<feature type="domain" description="FAS1" evidence="2">
    <location>
        <begin position="30"/>
        <end position="161"/>
    </location>
</feature>
<dbReference type="InterPro" id="IPR000782">
    <property type="entry name" value="FAS1_domain"/>
</dbReference>
<dbReference type="FunFam" id="2.30.180.10:FF:000032">
    <property type="entry name" value="Fasciclin domain-containing protein, putative"/>
    <property type="match status" value="1"/>
</dbReference>
<proteinExistence type="predicted"/>